<evidence type="ECO:0000256" key="5">
    <source>
        <dbReference type="ARBA" id="ARBA00023040"/>
    </source>
</evidence>
<evidence type="ECO:0000256" key="8">
    <source>
        <dbReference type="ARBA" id="ARBA00023170"/>
    </source>
</evidence>
<proteinExistence type="inferred from homology"/>
<feature type="transmembrane region" description="Helical" evidence="12">
    <location>
        <begin position="67"/>
        <end position="95"/>
    </location>
</feature>
<evidence type="ECO:0000256" key="12">
    <source>
        <dbReference type="SAM" id="Phobius"/>
    </source>
</evidence>
<keyword evidence="2" id="KW-0145">Chemotaxis</keyword>
<dbReference type="PANTHER" id="PTHR24225:SF68">
    <property type="entry name" value="C3A ANAPHYLATOXIN CHEMOTACTIC RECEPTOR-LIKE-RELATED"/>
    <property type="match status" value="1"/>
</dbReference>
<organism evidence="14 15">
    <name type="scientific">Polypterus senegalus</name>
    <name type="common">Senegal bichir</name>
    <dbReference type="NCBI Taxonomy" id="55291"/>
    <lineage>
        <taxon>Eukaryota</taxon>
        <taxon>Metazoa</taxon>
        <taxon>Chordata</taxon>
        <taxon>Craniata</taxon>
        <taxon>Vertebrata</taxon>
        <taxon>Euteleostomi</taxon>
        <taxon>Actinopterygii</taxon>
        <taxon>Polypteriformes</taxon>
        <taxon>Polypteridae</taxon>
        <taxon>Polypterus</taxon>
    </lineage>
</organism>
<feature type="transmembrane region" description="Helical" evidence="12">
    <location>
        <begin position="230"/>
        <end position="251"/>
    </location>
</feature>
<evidence type="ECO:0000256" key="9">
    <source>
        <dbReference type="ARBA" id="ARBA00023224"/>
    </source>
</evidence>
<dbReference type="InterPro" id="IPR000826">
    <property type="entry name" value="Formyl_rcpt-rel"/>
</dbReference>
<dbReference type="GO" id="GO:0007200">
    <property type="term" value="P:phospholipase C-activating G protein-coupled receptor signaling pathway"/>
    <property type="evidence" value="ECO:0007669"/>
    <property type="project" value="TreeGrafter"/>
</dbReference>
<evidence type="ECO:0000259" key="13">
    <source>
        <dbReference type="PROSITE" id="PS50262"/>
    </source>
</evidence>
<feature type="transmembrane region" description="Helical" evidence="12">
    <location>
        <begin position="34"/>
        <end position="55"/>
    </location>
</feature>
<comment type="subcellular location">
    <subcellularLocation>
        <location evidence="1">Membrane</location>
        <topology evidence="1">Multi-pass membrane protein</topology>
    </subcellularLocation>
</comment>
<keyword evidence="15" id="KW-1185">Reference proteome</keyword>
<protein>
    <submittedName>
        <fullName evidence="14">C3AR protein</fullName>
    </submittedName>
</protein>
<dbReference type="GO" id="GO:0004930">
    <property type="term" value="F:G protein-coupled receptor activity"/>
    <property type="evidence" value="ECO:0007669"/>
    <property type="project" value="UniProtKB-KW"/>
</dbReference>
<dbReference type="SUPFAM" id="SSF81321">
    <property type="entry name" value="Family A G protein-coupled receptor-like"/>
    <property type="match status" value="1"/>
</dbReference>
<dbReference type="GO" id="GO:0006935">
    <property type="term" value="P:chemotaxis"/>
    <property type="evidence" value="ECO:0007669"/>
    <property type="project" value="UniProtKB-KW"/>
</dbReference>
<comment type="similarity">
    <text evidence="10">Belongs to the chemokine-like receptor (CMKLR) family.</text>
</comment>
<keyword evidence="9 11" id="KW-0807">Transducer</keyword>
<dbReference type="PRINTS" id="PR00526">
    <property type="entry name" value="FMETLEUPHER"/>
</dbReference>
<reference evidence="14 15" key="1">
    <citation type="journal article" date="2021" name="Cell">
        <title>Tracing the genetic footprints of vertebrate landing in non-teleost ray-finned fishes.</title>
        <authorList>
            <person name="Bi X."/>
            <person name="Wang K."/>
            <person name="Yang L."/>
            <person name="Pan H."/>
            <person name="Jiang H."/>
            <person name="Wei Q."/>
            <person name="Fang M."/>
            <person name="Yu H."/>
            <person name="Zhu C."/>
            <person name="Cai Y."/>
            <person name="He Y."/>
            <person name="Gan X."/>
            <person name="Zeng H."/>
            <person name="Yu D."/>
            <person name="Zhu Y."/>
            <person name="Jiang H."/>
            <person name="Qiu Q."/>
            <person name="Yang H."/>
            <person name="Zhang Y.E."/>
            <person name="Wang W."/>
            <person name="Zhu M."/>
            <person name="He S."/>
            <person name="Zhang G."/>
        </authorList>
    </citation>
    <scope>NUCLEOTIDE SEQUENCE [LARGE SCALE GENOMIC DNA]</scope>
    <source>
        <strain evidence="14">Bchr_013</strain>
    </source>
</reference>
<keyword evidence="7" id="KW-1015">Disulfide bond</keyword>
<dbReference type="Gene3D" id="1.20.1070.10">
    <property type="entry name" value="Rhodopsin 7-helix transmembrane proteins"/>
    <property type="match status" value="1"/>
</dbReference>
<dbReference type="EMBL" id="JAATIS010000094">
    <property type="protein sequence ID" value="KAG2471067.1"/>
    <property type="molecule type" value="Genomic_DNA"/>
</dbReference>
<keyword evidence="8 11" id="KW-0675">Receptor</keyword>
<evidence type="ECO:0000256" key="3">
    <source>
        <dbReference type="ARBA" id="ARBA00022692"/>
    </source>
</evidence>
<evidence type="ECO:0000313" key="15">
    <source>
        <dbReference type="Proteomes" id="UP000886611"/>
    </source>
</evidence>
<feature type="non-terminal residue" evidence="14">
    <location>
        <position position="1"/>
    </location>
</feature>
<dbReference type="GO" id="GO:0004875">
    <property type="term" value="F:complement receptor activity"/>
    <property type="evidence" value="ECO:0007669"/>
    <property type="project" value="TreeGrafter"/>
</dbReference>
<comment type="similarity">
    <text evidence="11">Belongs to the G-protein coupled receptor 1 family.</text>
</comment>
<feature type="transmembrane region" description="Helical" evidence="12">
    <location>
        <begin position="196"/>
        <end position="218"/>
    </location>
</feature>
<evidence type="ECO:0000256" key="7">
    <source>
        <dbReference type="ARBA" id="ARBA00023157"/>
    </source>
</evidence>
<name>A0A8X7XNH2_POLSE</name>
<dbReference type="PROSITE" id="PS00237">
    <property type="entry name" value="G_PROTEIN_RECEP_F1_1"/>
    <property type="match status" value="1"/>
</dbReference>
<dbReference type="CDD" id="cd14974">
    <property type="entry name" value="7tmA_Anaphylatoxin_R-like"/>
    <property type="match status" value="1"/>
</dbReference>
<evidence type="ECO:0000256" key="4">
    <source>
        <dbReference type="ARBA" id="ARBA00022989"/>
    </source>
</evidence>
<evidence type="ECO:0000256" key="11">
    <source>
        <dbReference type="RuleBase" id="RU000688"/>
    </source>
</evidence>
<keyword evidence="5 11" id="KW-0297">G-protein coupled receptor</keyword>
<dbReference type="InterPro" id="IPR017452">
    <property type="entry name" value="GPCR_Rhodpsn_7TM"/>
</dbReference>
<comment type="caution">
    <text evidence="14">The sequence shown here is derived from an EMBL/GenBank/DDBJ whole genome shotgun (WGS) entry which is preliminary data.</text>
</comment>
<dbReference type="Pfam" id="PF00001">
    <property type="entry name" value="7tm_1"/>
    <property type="match status" value="1"/>
</dbReference>
<feature type="non-terminal residue" evidence="14">
    <location>
        <position position="358"/>
    </location>
</feature>
<keyword evidence="4 12" id="KW-1133">Transmembrane helix</keyword>
<dbReference type="AlphaFoldDB" id="A0A8X7XNH2"/>
<dbReference type="GO" id="GO:0005886">
    <property type="term" value="C:plasma membrane"/>
    <property type="evidence" value="ECO:0007669"/>
    <property type="project" value="TreeGrafter"/>
</dbReference>
<feature type="domain" description="G-protein coupled receptors family 1 profile" evidence="13">
    <location>
        <begin position="47"/>
        <end position="294"/>
    </location>
</feature>
<dbReference type="PROSITE" id="PS50262">
    <property type="entry name" value="G_PROTEIN_RECEP_F1_2"/>
    <property type="match status" value="1"/>
</dbReference>
<sequence length="358" mass="41082">MFTTAMDDHPTYGTTPEMEYYDYEDTSETPAASLALYSVTFFLGTVGNGLVIWVIGFRMRKTANTVWFLNLAIADFAFCCTLPFSIVYTALGYSWPFGNVMCKMTSGISVSTMYGSIYMLAAISFDRCLNVIAAVWARNHWTVWKATITCLIIWVLSVVLSIPYFYFRGTEQSENMTICSYNITSHQHRALTVSRFMLGFLIPIIFIISCYSIIAFRFCTFKHKSSYRPFRVIVAVILVFIVCWTPFHIFQMLELKLHQHSNEYDFAEIKWIQRGISISTNIAFFNSCLNPILYVCMCKDFQKKARESILKILESAFRDELSQSWMSSRRSTTQSECAGLEQRKNSTAVTDLFLVSTV</sequence>
<dbReference type="FunFam" id="1.20.1070.10:FF:000034">
    <property type="entry name" value="G-protein coupled receptor 1"/>
    <property type="match status" value="1"/>
</dbReference>
<feature type="transmembrane region" description="Helical" evidence="12">
    <location>
        <begin position="148"/>
        <end position="167"/>
    </location>
</feature>
<evidence type="ECO:0000313" key="14">
    <source>
        <dbReference type="EMBL" id="KAG2471067.1"/>
    </source>
</evidence>
<dbReference type="GO" id="GO:0007204">
    <property type="term" value="P:positive regulation of cytosolic calcium ion concentration"/>
    <property type="evidence" value="ECO:0007669"/>
    <property type="project" value="TreeGrafter"/>
</dbReference>
<dbReference type="PRINTS" id="PR00237">
    <property type="entry name" value="GPCRRHODOPSN"/>
</dbReference>
<dbReference type="InterPro" id="IPR000276">
    <property type="entry name" value="GPCR_Rhodpsn"/>
</dbReference>
<dbReference type="OrthoDB" id="6088892at2759"/>
<evidence type="ECO:0000256" key="6">
    <source>
        <dbReference type="ARBA" id="ARBA00023136"/>
    </source>
</evidence>
<evidence type="ECO:0000256" key="10">
    <source>
        <dbReference type="ARBA" id="ARBA00025736"/>
    </source>
</evidence>
<keyword evidence="3 11" id="KW-0812">Transmembrane</keyword>
<dbReference type="GO" id="GO:0006954">
    <property type="term" value="P:inflammatory response"/>
    <property type="evidence" value="ECO:0007669"/>
    <property type="project" value="TreeGrafter"/>
</dbReference>
<evidence type="ECO:0000256" key="1">
    <source>
        <dbReference type="ARBA" id="ARBA00004141"/>
    </source>
</evidence>
<gene>
    <name evidence="14" type="primary">C3ar1_2</name>
    <name evidence="14" type="ORF">GTO96_0006593</name>
</gene>
<feature type="transmembrane region" description="Helical" evidence="12">
    <location>
        <begin position="271"/>
        <end position="296"/>
    </location>
</feature>
<dbReference type="Proteomes" id="UP000886611">
    <property type="component" value="Unassembled WGS sequence"/>
</dbReference>
<accession>A0A8X7XNH2</accession>
<keyword evidence="6 12" id="KW-0472">Membrane</keyword>
<evidence type="ECO:0000256" key="2">
    <source>
        <dbReference type="ARBA" id="ARBA00022500"/>
    </source>
</evidence>
<dbReference type="PANTHER" id="PTHR24225">
    <property type="entry name" value="CHEMOTACTIC RECEPTOR"/>
    <property type="match status" value="1"/>
</dbReference>